<dbReference type="PANTHER" id="PTHR10622">
    <property type="entry name" value="HET DOMAIN-CONTAINING PROTEIN"/>
    <property type="match status" value="1"/>
</dbReference>
<evidence type="ECO:0000313" key="2">
    <source>
        <dbReference type="EMBL" id="KAK5527977.1"/>
    </source>
</evidence>
<sequence length="341" mass="38832">MRLLEFDGQGELRLTKNLDENIPPYAILSHTWGADDEEVTFKDLESGSSEVKVKLGYRKLLFCGERAKRDGLQYFWVDTCCIDKANHTELSEAITSMFRWYRDSVVCYVSLSDVSVGICDKIDEIKETWDSAFRSSRWFTRGWTLQELIAPRSVEFFSLEGELLGNKEVLEQQIQEVTGLPIAALRGASLSDFSVDERLRWAENRQTRKEEDKAYCLLGIFNVFMPLIYGEGENAFIRLKEVIERSSRTKLDEATNKSLDESRLAVLGGLDGQVPGLIARLATEFVKEVQNHTPNLAVQMQEAFRTQEKELTNQGLDSLQHITRTVDVAKITDWGPSKKQG</sequence>
<feature type="domain" description="Heterokaryon incompatibility" evidence="1">
    <location>
        <begin position="25"/>
        <end position="114"/>
    </location>
</feature>
<dbReference type="Pfam" id="PF06985">
    <property type="entry name" value="HET"/>
    <property type="match status" value="1"/>
</dbReference>
<keyword evidence="3" id="KW-1185">Reference proteome</keyword>
<dbReference type="PANTHER" id="PTHR10622:SF11">
    <property type="entry name" value="HET-DOMAIN-CONTAINING PROTEIN"/>
    <property type="match status" value="1"/>
</dbReference>
<organism evidence="2 3">
    <name type="scientific">Vermiconidia calcicola</name>
    <dbReference type="NCBI Taxonomy" id="1690605"/>
    <lineage>
        <taxon>Eukaryota</taxon>
        <taxon>Fungi</taxon>
        <taxon>Dikarya</taxon>
        <taxon>Ascomycota</taxon>
        <taxon>Pezizomycotina</taxon>
        <taxon>Dothideomycetes</taxon>
        <taxon>Dothideomycetidae</taxon>
        <taxon>Mycosphaerellales</taxon>
        <taxon>Extremaceae</taxon>
        <taxon>Vermiconidia</taxon>
    </lineage>
</organism>
<dbReference type="Proteomes" id="UP001345827">
    <property type="component" value="Unassembled WGS sequence"/>
</dbReference>
<name>A0AAV9PR44_9PEZI</name>
<dbReference type="InterPro" id="IPR010730">
    <property type="entry name" value="HET"/>
</dbReference>
<comment type="caution">
    <text evidence="2">The sequence shown here is derived from an EMBL/GenBank/DDBJ whole genome shotgun (WGS) entry which is preliminary data.</text>
</comment>
<reference evidence="2 3" key="1">
    <citation type="submission" date="2023-06" db="EMBL/GenBank/DDBJ databases">
        <title>Black Yeasts Isolated from many extreme environments.</title>
        <authorList>
            <person name="Coleine C."/>
            <person name="Stajich J.E."/>
            <person name="Selbmann L."/>
        </authorList>
    </citation>
    <scope>NUCLEOTIDE SEQUENCE [LARGE SCALE GENOMIC DNA]</scope>
    <source>
        <strain evidence="2 3">CCFEE 5887</strain>
    </source>
</reference>
<proteinExistence type="predicted"/>
<evidence type="ECO:0000313" key="3">
    <source>
        <dbReference type="Proteomes" id="UP001345827"/>
    </source>
</evidence>
<accession>A0AAV9PR44</accession>
<evidence type="ECO:0000259" key="1">
    <source>
        <dbReference type="Pfam" id="PF06985"/>
    </source>
</evidence>
<protein>
    <recommendedName>
        <fullName evidence="1">Heterokaryon incompatibility domain-containing protein</fullName>
    </recommendedName>
</protein>
<gene>
    <name evidence="2" type="ORF">LTR25_010776</name>
</gene>
<dbReference type="AlphaFoldDB" id="A0AAV9PR44"/>
<dbReference type="EMBL" id="JAXLQG010000030">
    <property type="protein sequence ID" value="KAK5527977.1"/>
    <property type="molecule type" value="Genomic_DNA"/>
</dbReference>